<organism evidence="2 3">
    <name type="scientific">Variovorax terrae</name>
    <dbReference type="NCBI Taxonomy" id="2923278"/>
    <lineage>
        <taxon>Bacteria</taxon>
        <taxon>Pseudomonadati</taxon>
        <taxon>Pseudomonadota</taxon>
        <taxon>Betaproteobacteria</taxon>
        <taxon>Burkholderiales</taxon>
        <taxon>Comamonadaceae</taxon>
        <taxon>Variovorax</taxon>
    </lineage>
</organism>
<dbReference type="InterPro" id="IPR004360">
    <property type="entry name" value="Glyas_Fos-R_dOase_dom"/>
</dbReference>
<sequence length="149" mass="16374">MSAMPQLHHIDHFTLRVHPRELAPLRDFYATVLGLHEGWRPAFDFPGHWLYAADRPVVHLAGNAPAGEGAADAALPTGKFNHVSFRSTGLAAMREHLRALGVTWREAPVPGAPLHQIFLHDPAGLKVELTFDQAEFEAAGVADGIERDY</sequence>
<gene>
    <name evidence="2" type="ORF">MMF98_21005</name>
</gene>
<dbReference type="RefSeq" id="WP_243309298.1">
    <property type="nucleotide sequence ID" value="NZ_JALGBI010000003.1"/>
</dbReference>
<name>A0A9X1VYH8_9BURK</name>
<dbReference type="PROSITE" id="PS51819">
    <property type="entry name" value="VOC"/>
    <property type="match status" value="1"/>
</dbReference>
<dbReference type="SUPFAM" id="SSF54593">
    <property type="entry name" value="Glyoxalase/Bleomycin resistance protein/Dihydroxybiphenyl dioxygenase"/>
    <property type="match status" value="1"/>
</dbReference>
<evidence type="ECO:0000313" key="3">
    <source>
        <dbReference type="Proteomes" id="UP001139447"/>
    </source>
</evidence>
<dbReference type="Proteomes" id="UP001139447">
    <property type="component" value="Unassembled WGS sequence"/>
</dbReference>
<dbReference type="PANTHER" id="PTHR46142">
    <property type="match status" value="1"/>
</dbReference>
<reference evidence="2" key="1">
    <citation type="submission" date="2022-03" db="EMBL/GenBank/DDBJ databases">
        <authorList>
            <person name="Woo C.Y."/>
        </authorList>
    </citation>
    <scope>NUCLEOTIDE SEQUENCE</scope>
    <source>
        <strain evidence="2">CYS-02</strain>
    </source>
</reference>
<dbReference type="InterPro" id="IPR029068">
    <property type="entry name" value="Glyas_Bleomycin-R_OHBP_Dase"/>
</dbReference>
<dbReference type="Gene3D" id="3.10.180.10">
    <property type="entry name" value="2,3-Dihydroxybiphenyl 1,2-Dioxygenase, domain 1"/>
    <property type="match status" value="1"/>
</dbReference>
<feature type="domain" description="VOC" evidence="1">
    <location>
        <begin position="9"/>
        <end position="132"/>
    </location>
</feature>
<proteinExistence type="predicted"/>
<dbReference type="EMBL" id="JALGBI010000003">
    <property type="protein sequence ID" value="MCJ0765700.1"/>
    <property type="molecule type" value="Genomic_DNA"/>
</dbReference>
<dbReference type="AlphaFoldDB" id="A0A9X1VYH8"/>
<dbReference type="InterPro" id="IPR037523">
    <property type="entry name" value="VOC_core"/>
</dbReference>
<evidence type="ECO:0000259" key="1">
    <source>
        <dbReference type="PROSITE" id="PS51819"/>
    </source>
</evidence>
<accession>A0A9X1VYH8</accession>
<protein>
    <submittedName>
        <fullName evidence="2">VOC family protein</fullName>
    </submittedName>
</protein>
<dbReference type="Pfam" id="PF00903">
    <property type="entry name" value="Glyoxalase"/>
    <property type="match status" value="1"/>
</dbReference>
<keyword evidence="3" id="KW-1185">Reference proteome</keyword>
<comment type="caution">
    <text evidence="2">The sequence shown here is derived from an EMBL/GenBank/DDBJ whole genome shotgun (WGS) entry which is preliminary data.</text>
</comment>
<evidence type="ECO:0000313" key="2">
    <source>
        <dbReference type="EMBL" id="MCJ0765700.1"/>
    </source>
</evidence>
<dbReference type="PANTHER" id="PTHR46142:SF3">
    <property type="entry name" value="F18B13.24 PROTEIN"/>
    <property type="match status" value="1"/>
</dbReference>